<keyword evidence="3" id="KW-1185">Reference proteome</keyword>
<feature type="region of interest" description="Disordered" evidence="1">
    <location>
        <begin position="94"/>
        <end position="126"/>
    </location>
</feature>
<feature type="compositionally biased region" description="Polar residues" evidence="1">
    <location>
        <begin position="162"/>
        <end position="171"/>
    </location>
</feature>
<feature type="region of interest" description="Disordered" evidence="1">
    <location>
        <begin position="150"/>
        <end position="181"/>
    </location>
</feature>
<evidence type="ECO:0000313" key="2">
    <source>
        <dbReference type="EMBL" id="KAF2255304.1"/>
    </source>
</evidence>
<dbReference type="RefSeq" id="XP_033690308.1">
    <property type="nucleotide sequence ID" value="XM_033820021.1"/>
</dbReference>
<dbReference type="EMBL" id="ML987190">
    <property type="protein sequence ID" value="KAF2255304.1"/>
    <property type="molecule type" value="Genomic_DNA"/>
</dbReference>
<dbReference type="GeneID" id="54573351"/>
<sequence length="181" mass="18409">MQHRMGRDSLSAAGCGMAWVAPGTSSRARAVVLRRAVCAGGRTGRAPSGSAGVSSVREEADCPGLSLRAREGGTASCNVQREAQQYGWRLPGAQAGAVERAASSRSRRRPGAASTTRPWPASGGRRALTAAGAPRVAAVVVACAATALRSARATSWQAPRRTPSTPSTAASQRAGRGGCGR</sequence>
<evidence type="ECO:0000256" key="1">
    <source>
        <dbReference type="SAM" id="MobiDB-lite"/>
    </source>
</evidence>
<gene>
    <name evidence="2" type="ORF">BU26DRAFT_153543</name>
</gene>
<dbReference type="Proteomes" id="UP000800094">
    <property type="component" value="Unassembled WGS sequence"/>
</dbReference>
<evidence type="ECO:0000313" key="3">
    <source>
        <dbReference type="Proteomes" id="UP000800094"/>
    </source>
</evidence>
<protein>
    <submittedName>
        <fullName evidence="2">Uncharacterized protein</fullName>
    </submittedName>
</protein>
<dbReference type="AlphaFoldDB" id="A0A6A6IY30"/>
<accession>A0A6A6IY30</accession>
<proteinExistence type="predicted"/>
<name>A0A6A6IY30_9PLEO</name>
<feature type="compositionally biased region" description="Low complexity" evidence="1">
    <location>
        <begin position="95"/>
        <end position="104"/>
    </location>
</feature>
<organism evidence="2 3">
    <name type="scientific">Trematosphaeria pertusa</name>
    <dbReference type="NCBI Taxonomy" id="390896"/>
    <lineage>
        <taxon>Eukaryota</taxon>
        <taxon>Fungi</taxon>
        <taxon>Dikarya</taxon>
        <taxon>Ascomycota</taxon>
        <taxon>Pezizomycotina</taxon>
        <taxon>Dothideomycetes</taxon>
        <taxon>Pleosporomycetidae</taxon>
        <taxon>Pleosporales</taxon>
        <taxon>Massarineae</taxon>
        <taxon>Trematosphaeriaceae</taxon>
        <taxon>Trematosphaeria</taxon>
    </lineage>
</organism>
<reference evidence="2" key="1">
    <citation type="journal article" date="2020" name="Stud. Mycol.">
        <title>101 Dothideomycetes genomes: a test case for predicting lifestyles and emergence of pathogens.</title>
        <authorList>
            <person name="Haridas S."/>
            <person name="Albert R."/>
            <person name="Binder M."/>
            <person name="Bloem J."/>
            <person name="Labutti K."/>
            <person name="Salamov A."/>
            <person name="Andreopoulos B."/>
            <person name="Baker S."/>
            <person name="Barry K."/>
            <person name="Bills G."/>
            <person name="Bluhm B."/>
            <person name="Cannon C."/>
            <person name="Castanera R."/>
            <person name="Culley D."/>
            <person name="Daum C."/>
            <person name="Ezra D."/>
            <person name="Gonzalez J."/>
            <person name="Henrissat B."/>
            <person name="Kuo A."/>
            <person name="Liang C."/>
            <person name="Lipzen A."/>
            <person name="Lutzoni F."/>
            <person name="Magnuson J."/>
            <person name="Mondo S."/>
            <person name="Nolan M."/>
            <person name="Ohm R."/>
            <person name="Pangilinan J."/>
            <person name="Park H.-J."/>
            <person name="Ramirez L."/>
            <person name="Alfaro M."/>
            <person name="Sun H."/>
            <person name="Tritt A."/>
            <person name="Yoshinaga Y."/>
            <person name="Zwiers L.-H."/>
            <person name="Turgeon B."/>
            <person name="Goodwin S."/>
            <person name="Spatafora J."/>
            <person name="Crous P."/>
            <person name="Grigoriev I."/>
        </authorList>
    </citation>
    <scope>NUCLEOTIDE SEQUENCE</scope>
    <source>
        <strain evidence="2">CBS 122368</strain>
    </source>
</reference>